<protein>
    <recommendedName>
        <fullName evidence="3">DUF8175 domain-containing protein</fullName>
    </recommendedName>
</protein>
<dbReference type="AlphaFoldDB" id="A0A1T4M3N6"/>
<reference evidence="4 5" key="1">
    <citation type="submission" date="2017-02" db="EMBL/GenBank/DDBJ databases">
        <authorList>
            <person name="Peterson S.W."/>
        </authorList>
    </citation>
    <scope>NUCLEOTIDE SEQUENCE [LARGE SCALE GENOMIC DNA]</scope>
    <source>
        <strain evidence="4 5">DSM 45154</strain>
    </source>
</reference>
<feature type="region of interest" description="Disordered" evidence="1">
    <location>
        <begin position="47"/>
        <end position="89"/>
    </location>
</feature>
<evidence type="ECO:0000313" key="4">
    <source>
        <dbReference type="EMBL" id="SJZ61507.1"/>
    </source>
</evidence>
<dbReference type="OrthoDB" id="4428031at2"/>
<dbReference type="STRING" id="1122192.SAMN02745673_00928"/>
<keyword evidence="2" id="KW-1133">Transmembrane helix</keyword>
<sequence>MSDEERPTDGGGGKSPLASRSFIAAAVTVGVIVAAGGVVTAINLTGNDTSAESGAIEPSGGPAEGTVGEEEYPEEATPGGVERSDGSESVCGLRSSEKDEFTGFPEDTSWGFVGMREAPSSRAHGPGVVEDNGFRHCYAKSPEGVVLAAMNYTAMTSDPSLYLDLLDLYAEGPGKEVLKAKVEEAGPSERVVGHIGGVRLLSYAADRARVDIALVIQGSPGGTVSYPMDFRWEDGDWKIVTRENGEMVIPVAALYSLDGYILPPAEVG</sequence>
<feature type="transmembrane region" description="Helical" evidence="2">
    <location>
        <begin position="21"/>
        <end position="42"/>
    </location>
</feature>
<keyword evidence="5" id="KW-1185">Reference proteome</keyword>
<gene>
    <name evidence="4" type="ORF">SAMN02745673_00928</name>
</gene>
<evidence type="ECO:0000256" key="1">
    <source>
        <dbReference type="SAM" id="MobiDB-lite"/>
    </source>
</evidence>
<proteinExistence type="predicted"/>
<organism evidence="4 5">
    <name type="scientific">Marinactinospora thermotolerans DSM 45154</name>
    <dbReference type="NCBI Taxonomy" id="1122192"/>
    <lineage>
        <taxon>Bacteria</taxon>
        <taxon>Bacillati</taxon>
        <taxon>Actinomycetota</taxon>
        <taxon>Actinomycetes</taxon>
        <taxon>Streptosporangiales</taxon>
        <taxon>Nocardiopsidaceae</taxon>
        <taxon>Marinactinospora</taxon>
    </lineage>
</organism>
<keyword evidence="2" id="KW-0812">Transmembrane</keyword>
<evidence type="ECO:0000256" key="2">
    <source>
        <dbReference type="SAM" id="Phobius"/>
    </source>
</evidence>
<keyword evidence="2" id="KW-0472">Membrane</keyword>
<name>A0A1T4M3N6_9ACTN</name>
<dbReference type="InterPro" id="IPR058488">
    <property type="entry name" value="DUF8175"/>
</dbReference>
<evidence type="ECO:0000313" key="5">
    <source>
        <dbReference type="Proteomes" id="UP000190637"/>
    </source>
</evidence>
<accession>A0A1T4M3N6</accession>
<dbReference type="RefSeq" id="WP_078760327.1">
    <property type="nucleotide sequence ID" value="NZ_FUWS01000002.1"/>
</dbReference>
<evidence type="ECO:0000259" key="3">
    <source>
        <dbReference type="Pfam" id="PF26526"/>
    </source>
</evidence>
<dbReference type="Proteomes" id="UP000190637">
    <property type="component" value="Unassembled WGS sequence"/>
</dbReference>
<feature type="domain" description="DUF8175" evidence="3">
    <location>
        <begin position="76"/>
        <end position="261"/>
    </location>
</feature>
<dbReference type="EMBL" id="FUWS01000002">
    <property type="protein sequence ID" value="SJZ61507.1"/>
    <property type="molecule type" value="Genomic_DNA"/>
</dbReference>
<dbReference type="Pfam" id="PF26526">
    <property type="entry name" value="DUF8175"/>
    <property type="match status" value="1"/>
</dbReference>